<feature type="transmembrane region" description="Helical" evidence="1">
    <location>
        <begin position="43"/>
        <end position="66"/>
    </location>
</feature>
<feature type="transmembrane region" description="Helical" evidence="1">
    <location>
        <begin position="73"/>
        <end position="90"/>
    </location>
</feature>
<accession>A0ABR9MZE7</accession>
<feature type="transmembrane region" description="Helical" evidence="1">
    <location>
        <begin position="128"/>
        <end position="148"/>
    </location>
</feature>
<keyword evidence="1" id="KW-1133">Transmembrane helix</keyword>
<gene>
    <name evidence="2" type="ORF">IHE71_11230</name>
</gene>
<keyword evidence="1" id="KW-0812">Transmembrane</keyword>
<keyword evidence="3" id="KW-1185">Reference proteome</keyword>
<proteinExistence type="predicted"/>
<dbReference type="Proteomes" id="UP000625527">
    <property type="component" value="Unassembled WGS sequence"/>
</dbReference>
<keyword evidence="1" id="KW-0472">Membrane</keyword>
<evidence type="ECO:0000313" key="2">
    <source>
        <dbReference type="EMBL" id="MBE1876279.1"/>
    </source>
</evidence>
<organism evidence="2 3">
    <name type="scientific">Myceligenerans pegani</name>
    <dbReference type="NCBI Taxonomy" id="2776917"/>
    <lineage>
        <taxon>Bacteria</taxon>
        <taxon>Bacillati</taxon>
        <taxon>Actinomycetota</taxon>
        <taxon>Actinomycetes</taxon>
        <taxon>Micrococcales</taxon>
        <taxon>Promicromonosporaceae</taxon>
        <taxon>Myceligenerans</taxon>
    </lineage>
</organism>
<protein>
    <submittedName>
        <fullName evidence="2">Uncharacterized protein</fullName>
    </submittedName>
</protein>
<reference evidence="2 3" key="1">
    <citation type="submission" date="2020-10" db="EMBL/GenBank/DDBJ databases">
        <title>Myceligenerans pegani sp. nov., an endophytic actinomycete isolated from Peganum harmala L. in Xinjiang, China.</title>
        <authorList>
            <person name="Xin L."/>
        </authorList>
    </citation>
    <scope>NUCLEOTIDE SEQUENCE [LARGE SCALE GENOMIC DNA]</scope>
    <source>
        <strain evidence="2 3">TRM65318</strain>
    </source>
</reference>
<dbReference type="RefSeq" id="WP_192862845.1">
    <property type="nucleotide sequence ID" value="NZ_JADAQT010000083.1"/>
</dbReference>
<evidence type="ECO:0000256" key="1">
    <source>
        <dbReference type="SAM" id="Phobius"/>
    </source>
</evidence>
<comment type="caution">
    <text evidence="2">The sequence shown here is derived from an EMBL/GenBank/DDBJ whole genome shotgun (WGS) entry which is preliminary data.</text>
</comment>
<name>A0ABR9MZE7_9MICO</name>
<sequence>MTELVLVILLLLFMLQGLAKFLLWAVVPYETRIKRIAAMYARGPGPMSVFDTVNTALAGVLVVLLFLTDMQHLSFLTGLIAGMVLIQISFHRFNQELPDDKAPRMPAPPITLMSYAIQARPSRAWLEYSLITALFVWGIAVLVSRNLFG</sequence>
<evidence type="ECO:0000313" key="3">
    <source>
        <dbReference type="Proteomes" id="UP000625527"/>
    </source>
</evidence>
<dbReference type="EMBL" id="JADAQT010000083">
    <property type="protein sequence ID" value="MBE1876279.1"/>
    <property type="molecule type" value="Genomic_DNA"/>
</dbReference>